<sequence length="39" mass="4124">MALVSGPGRAGSATLPEELQLAIESHVKYIQSLDSVAQR</sequence>
<dbReference type="GeneID" id="5439679"/>
<keyword evidence="2" id="KW-1185">Reference proteome</keyword>
<dbReference type="AlphaFoldDB" id="A0A384JKH3"/>
<organism evidence="1 2">
    <name type="scientific">Botryotinia fuckeliana (strain B05.10)</name>
    <name type="common">Noble rot fungus</name>
    <name type="synonym">Botrytis cinerea</name>
    <dbReference type="NCBI Taxonomy" id="332648"/>
    <lineage>
        <taxon>Eukaryota</taxon>
        <taxon>Fungi</taxon>
        <taxon>Dikarya</taxon>
        <taxon>Ascomycota</taxon>
        <taxon>Pezizomycotina</taxon>
        <taxon>Leotiomycetes</taxon>
        <taxon>Helotiales</taxon>
        <taxon>Sclerotiniaceae</taxon>
        <taxon>Botrytis</taxon>
    </lineage>
</organism>
<evidence type="ECO:0000313" key="2">
    <source>
        <dbReference type="Proteomes" id="UP000001798"/>
    </source>
</evidence>
<dbReference type="RefSeq" id="XP_024549390.1">
    <property type="nucleotide sequence ID" value="XM_024693604.1"/>
</dbReference>
<dbReference type="Proteomes" id="UP000001798">
    <property type="component" value="Chromosome 6"/>
</dbReference>
<dbReference type="EMBL" id="CP009810">
    <property type="protein sequence ID" value="ATZ51098.1"/>
    <property type="molecule type" value="Genomic_DNA"/>
</dbReference>
<proteinExistence type="predicted"/>
<protein>
    <submittedName>
        <fullName evidence="1">Bcbet2</fullName>
    </submittedName>
</protein>
<dbReference type="VEuPathDB" id="FungiDB:Bcin06g05320"/>
<reference evidence="1 2" key="3">
    <citation type="journal article" date="2017" name="Mol. Plant Pathol.">
        <title>A gapless genome sequence of the fungus Botrytis cinerea.</title>
        <authorList>
            <person name="Van Kan J.A."/>
            <person name="Stassen J.H."/>
            <person name="Mosbach A."/>
            <person name="Van Der Lee T.A."/>
            <person name="Faino L."/>
            <person name="Farmer A.D."/>
            <person name="Papasotiriou D.G."/>
            <person name="Zhou S."/>
            <person name="Seidl M.F."/>
            <person name="Cottam E."/>
            <person name="Edel D."/>
            <person name="Hahn M."/>
            <person name="Schwartz D.C."/>
            <person name="Dietrich R.A."/>
            <person name="Widdison S."/>
            <person name="Scalliet G."/>
        </authorList>
    </citation>
    <scope>NUCLEOTIDE SEQUENCE [LARGE SCALE GENOMIC DNA]</scope>
    <source>
        <strain evidence="1 2">B05.10</strain>
    </source>
</reference>
<gene>
    <name evidence="1" type="primary">Bcbet2</name>
    <name evidence="1" type="ORF">BCIN_06g05320</name>
</gene>
<name>A0A384JKH3_BOTFB</name>
<reference evidence="1 2" key="1">
    <citation type="journal article" date="2011" name="PLoS Genet.">
        <title>Genomic analysis of the necrotrophic fungal pathogens Sclerotinia sclerotiorum and Botrytis cinerea.</title>
        <authorList>
            <person name="Amselem J."/>
            <person name="Cuomo C.A."/>
            <person name="van Kan J.A."/>
            <person name="Viaud M."/>
            <person name="Benito E.P."/>
            <person name="Couloux A."/>
            <person name="Coutinho P.M."/>
            <person name="de Vries R.P."/>
            <person name="Dyer P.S."/>
            <person name="Fillinger S."/>
            <person name="Fournier E."/>
            <person name="Gout L."/>
            <person name="Hahn M."/>
            <person name="Kohn L."/>
            <person name="Lapalu N."/>
            <person name="Plummer K.M."/>
            <person name="Pradier J.M."/>
            <person name="Quevillon E."/>
            <person name="Sharon A."/>
            <person name="Simon A."/>
            <person name="ten Have A."/>
            <person name="Tudzynski B."/>
            <person name="Tudzynski P."/>
            <person name="Wincker P."/>
            <person name="Andrew M."/>
            <person name="Anthouard V."/>
            <person name="Beever R.E."/>
            <person name="Beffa R."/>
            <person name="Benoit I."/>
            <person name="Bouzid O."/>
            <person name="Brault B."/>
            <person name="Chen Z."/>
            <person name="Choquer M."/>
            <person name="Collemare J."/>
            <person name="Cotton P."/>
            <person name="Danchin E.G."/>
            <person name="Da Silva C."/>
            <person name="Gautier A."/>
            <person name="Giraud C."/>
            <person name="Giraud T."/>
            <person name="Gonzalez C."/>
            <person name="Grossetete S."/>
            <person name="Guldener U."/>
            <person name="Henrissat B."/>
            <person name="Howlett B.J."/>
            <person name="Kodira C."/>
            <person name="Kretschmer M."/>
            <person name="Lappartient A."/>
            <person name="Leroch M."/>
            <person name="Levis C."/>
            <person name="Mauceli E."/>
            <person name="Neuveglise C."/>
            <person name="Oeser B."/>
            <person name="Pearson M."/>
            <person name="Poulain J."/>
            <person name="Poussereau N."/>
            <person name="Quesneville H."/>
            <person name="Rascle C."/>
            <person name="Schumacher J."/>
            <person name="Segurens B."/>
            <person name="Sexton A."/>
            <person name="Silva E."/>
            <person name="Sirven C."/>
            <person name="Soanes D.M."/>
            <person name="Talbot N.J."/>
            <person name="Templeton M."/>
            <person name="Yandava C."/>
            <person name="Yarden O."/>
            <person name="Zeng Q."/>
            <person name="Rollins J.A."/>
            <person name="Lebrun M.H."/>
            <person name="Dickman M."/>
        </authorList>
    </citation>
    <scope>NUCLEOTIDE SEQUENCE [LARGE SCALE GENOMIC DNA]</scope>
    <source>
        <strain evidence="1 2">B05.10</strain>
    </source>
</reference>
<reference evidence="1 2" key="2">
    <citation type="journal article" date="2012" name="Eukaryot. Cell">
        <title>Genome update of Botrytis cinerea strains B05.10 and T4.</title>
        <authorList>
            <person name="Staats M."/>
            <person name="van Kan J.A."/>
        </authorList>
    </citation>
    <scope>NUCLEOTIDE SEQUENCE [LARGE SCALE GENOMIC DNA]</scope>
    <source>
        <strain evidence="1 2">B05.10</strain>
    </source>
</reference>
<evidence type="ECO:0000313" key="1">
    <source>
        <dbReference type="EMBL" id="ATZ51098.1"/>
    </source>
</evidence>
<accession>A0A384JKH3</accession>
<dbReference type="OrthoDB" id="5428259at2759"/>